<dbReference type="eggNOG" id="ENOG502SERM">
    <property type="taxonomic scope" value="Eukaryota"/>
</dbReference>
<dbReference type="AlphaFoldDB" id="W3X316"/>
<feature type="compositionally biased region" description="Polar residues" evidence="1">
    <location>
        <begin position="47"/>
        <end position="60"/>
    </location>
</feature>
<feature type="compositionally biased region" description="Low complexity" evidence="1">
    <location>
        <begin position="87"/>
        <end position="100"/>
    </location>
</feature>
<feature type="region of interest" description="Disordered" evidence="1">
    <location>
        <begin position="47"/>
        <end position="113"/>
    </location>
</feature>
<dbReference type="InterPro" id="IPR003837">
    <property type="entry name" value="GatC"/>
</dbReference>
<evidence type="ECO:0000259" key="2">
    <source>
        <dbReference type="Pfam" id="PF20978"/>
    </source>
</evidence>
<accession>W3X316</accession>
<dbReference type="HOGENOM" id="CLU_973731_0_0_1"/>
<sequence length="238" mass="26015">MSITICSQCRTALRLQRGTSRRAIQPAIRQQNLSTFSSPSKSLFEAQCQSKSRPFSTTSARRIFAPDQSRDPSPEEILAKPTWSVRSLLPPSSSNSSSSPAVQTAEEEEEITPQTLRHLLRLSALPPPATEAEESQLLGTLRAQLHFVRSIQSIDTTGVQPLVSIRDETTAGVSEQTVGLADLEGALAAEDVVGHAKRPRRRRTRSGQQIEGVEDWDVLKGASEKVGRYFVVRSGPGK</sequence>
<dbReference type="PANTHER" id="PTHR15004">
    <property type="entry name" value="GLUTAMYL-TRNA(GLN) AMIDOTRANSFERASE SUBUNIT C, MITOCHONDRIAL"/>
    <property type="match status" value="1"/>
</dbReference>
<dbReference type="GeneID" id="19274407"/>
<dbReference type="Pfam" id="PF20978">
    <property type="entry name" value="Gta3"/>
    <property type="match status" value="1"/>
</dbReference>
<dbReference type="Proteomes" id="UP000030651">
    <property type="component" value="Unassembled WGS sequence"/>
</dbReference>
<dbReference type="OMA" id="RIGHYQR"/>
<organism evidence="3 4">
    <name type="scientific">Pestalotiopsis fici (strain W106-1 / CGMCC3.15140)</name>
    <dbReference type="NCBI Taxonomy" id="1229662"/>
    <lineage>
        <taxon>Eukaryota</taxon>
        <taxon>Fungi</taxon>
        <taxon>Dikarya</taxon>
        <taxon>Ascomycota</taxon>
        <taxon>Pezizomycotina</taxon>
        <taxon>Sordariomycetes</taxon>
        <taxon>Xylariomycetidae</taxon>
        <taxon>Amphisphaeriales</taxon>
        <taxon>Sporocadaceae</taxon>
        <taxon>Pestalotiopsis</taxon>
    </lineage>
</organism>
<gene>
    <name evidence="3" type="ORF">PFICI_09394</name>
</gene>
<feature type="domain" description="Glutamyl-tRNA amidotransferase complex subunit Gta3" evidence="2">
    <location>
        <begin position="108"/>
        <end position="162"/>
    </location>
</feature>
<dbReference type="GO" id="GO:0032543">
    <property type="term" value="P:mitochondrial translation"/>
    <property type="evidence" value="ECO:0007669"/>
    <property type="project" value="TreeGrafter"/>
</dbReference>
<dbReference type="KEGG" id="pfy:PFICI_09394"/>
<dbReference type="SUPFAM" id="SSF141000">
    <property type="entry name" value="Glu-tRNAGln amidotransferase C subunit"/>
    <property type="match status" value="1"/>
</dbReference>
<evidence type="ECO:0000313" key="3">
    <source>
        <dbReference type="EMBL" id="ETS79541.1"/>
    </source>
</evidence>
<evidence type="ECO:0000313" key="4">
    <source>
        <dbReference type="Proteomes" id="UP000030651"/>
    </source>
</evidence>
<evidence type="ECO:0000256" key="1">
    <source>
        <dbReference type="SAM" id="MobiDB-lite"/>
    </source>
</evidence>
<dbReference type="GO" id="GO:0005739">
    <property type="term" value="C:mitochondrion"/>
    <property type="evidence" value="ECO:0007669"/>
    <property type="project" value="TreeGrafter"/>
</dbReference>
<dbReference type="RefSeq" id="XP_007836166.1">
    <property type="nucleotide sequence ID" value="XM_007837975.1"/>
</dbReference>
<name>W3X316_PESFW</name>
<keyword evidence="4" id="KW-1185">Reference proteome</keyword>
<dbReference type="GO" id="GO:0006450">
    <property type="term" value="P:regulation of translational fidelity"/>
    <property type="evidence" value="ECO:0007669"/>
    <property type="project" value="InterPro"/>
</dbReference>
<dbReference type="GO" id="GO:0030956">
    <property type="term" value="C:glutamyl-tRNA(Gln) amidotransferase complex"/>
    <property type="evidence" value="ECO:0007669"/>
    <property type="project" value="TreeGrafter"/>
</dbReference>
<proteinExistence type="predicted"/>
<dbReference type="OrthoDB" id="5522061at2759"/>
<protein>
    <recommendedName>
        <fullName evidence="2">Glutamyl-tRNA amidotransferase complex subunit Gta3 domain-containing protein</fullName>
    </recommendedName>
</protein>
<reference evidence="4" key="1">
    <citation type="journal article" date="2015" name="BMC Genomics">
        <title>Genomic and transcriptomic analysis of the endophytic fungus Pestalotiopsis fici reveals its lifestyle and high potential for synthesis of natural products.</title>
        <authorList>
            <person name="Wang X."/>
            <person name="Zhang X."/>
            <person name="Liu L."/>
            <person name="Xiang M."/>
            <person name="Wang W."/>
            <person name="Sun X."/>
            <person name="Che Y."/>
            <person name="Guo L."/>
            <person name="Liu G."/>
            <person name="Guo L."/>
            <person name="Wang C."/>
            <person name="Yin W.B."/>
            <person name="Stadler M."/>
            <person name="Zhang X."/>
            <person name="Liu X."/>
        </authorList>
    </citation>
    <scope>NUCLEOTIDE SEQUENCE [LARGE SCALE GENOMIC DNA]</scope>
    <source>
        <strain evidence="4">W106-1 / CGMCC3.15140</strain>
    </source>
</reference>
<dbReference type="PANTHER" id="PTHR15004:SF0">
    <property type="entry name" value="GLUTAMYL-TRNA(GLN) AMIDOTRANSFERASE SUBUNIT C, MITOCHONDRIAL"/>
    <property type="match status" value="1"/>
</dbReference>
<dbReference type="GO" id="GO:0070681">
    <property type="term" value="P:glutaminyl-tRNAGln biosynthesis via transamidation"/>
    <property type="evidence" value="ECO:0007669"/>
    <property type="project" value="TreeGrafter"/>
</dbReference>
<dbReference type="InterPro" id="IPR049545">
    <property type="entry name" value="Gta3_dom"/>
</dbReference>
<dbReference type="EMBL" id="KI912114">
    <property type="protein sequence ID" value="ETS79541.1"/>
    <property type="molecule type" value="Genomic_DNA"/>
</dbReference>
<dbReference type="InParanoid" id="W3X316"/>
<dbReference type="InterPro" id="IPR036113">
    <property type="entry name" value="Asp/Glu-ADT_sf_sub_c"/>
</dbReference>